<organism evidence="7 8">
    <name type="scientific">Aplysia californica</name>
    <name type="common">California sea hare</name>
    <dbReference type="NCBI Taxonomy" id="6500"/>
    <lineage>
        <taxon>Eukaryota</taxon>
        <taxon>Metazoa</taxon>
        <taxon>Spiralia</taxon>
        <taxon>Lophotrochozoa</taxon>
        <taxon>Mollusca</taxon>
        <taxon>Gastropoda</taxon>
        <taxon>Heterobranchia</taxon>
        <taxon>Euthyneura</taxon>
        <taxon>Tectipleura</taxon>
        <taxon>Aplysiida</taxon>
        <taxon>Aplysioidea</taxon>
        <taxon>Aplysiidae</taxon>
        <taxon>Aplysia</taxon>
    </lineage>
</organism>
<keyword evidence="8" id="KW-0675">Receptor</keyword>
<dbReference type="PRINTS" id="PR00237">
    <property type="entry name" value="GPCRRHODOPSN"/>
</dbReference>
<evidence type="ECO:0000256" key="1">
    <source>
        <dbReference type="ARBA" id="ARBA00004370"/>
    </source>
</evidence>
<dbReference type="Proteomes" id="UP000694888">
    <property type="component" value="Unplaced"/>
</dbReference>
<dbReference type="GeneID" id="106012794"/>
<dbReference type="PANTHER" id="PTHR46641">
    <property type="entry name" value="FMRFAMIDE RECEPTOR-RELATED"/>
    <property type="match status" value="1"/>
</dbReference>
<evidence type="ECO:0000256" key="5">
    <source>
        <dbReference type="SAM" id="Phobius"/>
    </source>
</evidence>
<evidence type="ECO:0000313" key="7">
    <source>
        <dbReference type="Proteomes" id="UP000694888"/>
    </source>
</evidence>
<feature type="transmembrane region" description="Helical" evidence="5">
    <location>
        <begin position="299"/>
        <end position="326"/>
    </location>
</feature>
<proteinExistence type="predicted"/>
<feature type="transmembrane region" description="Helical" evidence="5">
    <location>
        <begin position="338"/>
        <end position="359"/>
    </location>
</feature>
<feature type="domain" description="G-protein coupled receptors family 1 profile" evidence="6">
    <location>
        <begin position="87"/>
        <end position="358"/>
    </location>
</feature>
<accession>A0ABM1A7B5</accession>
<dbReference type="InterPro" id="IPR000276">
    <property type="entry name" value="GPCR_Rhodpsn"/>
</dbReference>
<name>A0ABM1A7B5_APLCA</name>
<keyword evidence="3 5" id="KW-1133">Transmembrane helix</keyword>
<evidence type="ECO:0000313" key="8">
    <source>
        <dbReference type="RefSeq" id="XP_012942245.1"/>
    </source>
</evidence>
<protein>
    <submittedName>
        <fullName evidence="8">Proteinase-activated receptor 1</fullName>
    </submittedName>
</protein>
<dbReference type="SUPFAM" id="SSF81321">
    <property type="entry name" value="Family A G protein-coupled receptor-like"/>
    <property type="match status" value="1"/>
</dbReference>
<feature type="transmembrane region" description="Helical" evidence="5">
    <location>
        <begin position="108"/>
        <end position="132"/>
    </location>
</feature>
<dbReference type="InterPro" id="IPR052954">
    <property type="entry name" value="GPCR-Ligand_Int"/>
</dbReference>
<reference evidence="8" key="1">
    <citation type="submission" date="2025-08" db="UniProtKB">
        <authorList>
            <consortium name="RefSeq"/>
        </authorList>
    </citation>
    <scope>IDENTIFICATION</scope>
</reference>
<gene>
    <name evidence="8" type="primary">LOC106012794</name>
</gene>
<evidence type="ECO:0000256" key="4">
    <source>
        <dbReference type="ARBA" id="ARBA00023136"/>
    </source>
</evidence>
<dbReference type="RefSeq" id="XP_012942245.1">
    <property type="nucleotide sequence ID" value="XM_013086791.1"/>
</dbReference>
<dbReference type="Pfam" id="PF10324">
    <property type="entry name" value="7TM_GPCR_Srw"/>
    <property type="match status" value="1"/>
</dbReference>
<evidence type="ECO:0000256" key="2">
    <source>
        <dbReference type="ARBA" id="ARBA00022692"/>
    </source>
</evidence>
<feature type="transmembrane region" description="Helical" evidence="5">
    <location>
        <begin position="72"/>
        <end position="96"/>
    </location>
</feature>
<keyword evidence="2 5" id="KW-0812">Transmembrane</keyword>
<keyword evidence="4 5" id="KW-0472">Membrane</keyword>
<evidence type="ECO:0000256" key="3">
    <source>
        <dbReference type="ARBA" id="ARBA00022989"/>
    </source>
</evidence>
<dbReference type="PROSITE" id="PS50262">
    <property type="entry name" value="G_PROTEIN_RECEP_F1_2"/>
    <property type="match status" value="1"/>
</dbReference>
<feature type="transmembrane region" description="Helical" evidence="5">
    <location>
        <begin position="248"/>
        <end position="270"/>
    </location>
</feature>
<dbReference type="InterPro" id="IPR017452">
    <property type="entry name" value="GPCR_Rhodpsn_7TM"/>
</dbReference>
<feature type="transmembrane region" description="Helical" evidence="5">
    <location>
        <begin position="192"/>
        <end position="213"/>
    </location>
</feature>
<sequence>MLSLELKLNRSQVSDELLARYADEETVDDSRFEDESQLKPEMVPGNISLPASSEIAETGIVSGQLLNISSTVLYILVGFISFFGIVFNAINIIIFFKQGFKDTVNISLLVLAVSDMLSSLALLWLSVCYNPWYAKADLPFDLQSVAYLTGGWPHLCLARISGWITAFVTFERCLCIALPLKVKAIITPRRTIYALVGIYFSMVATVAPVFYSIRLEPKYLPMINETKIVMVYVANGIVIENVFTSVNIFSQFASFSAVIVCTAILVQNLLRNSKWRQSTSSCVKQESVSNRDKKVINMIIFISCIFIICYLPSIVNLIVMIAYPAYDIGGRYHNLCVLIWAFLKPLEGVNSSVNIFVYFSMSSKYREILDRMLKRND</sequence>
<dbReference type="PANTHER" id="PTHR46641:SF2">
    <property type="entry name" value="FMRFAMIDE RECEPTOR"/>
    <property type="match status" value="1"/>
</dbReference>
<keyword evidence="7" id="KW-1185">Reference proteome</keyword>
<evidence type="ECO:0000259" key="6">
    <source>
        <dbReference type="PROSITE" id="PS50262"/>
    </source>
</evidence>
<dbReference type="Gene3D" id="1.20.1070.10">
    <property type="entry name" value="Rhodopsin 7-helix transmembrane proteins"/>
    <property type="match status" value="1"/>
</dbReference>
<dbReference type="InterPro" id="IPR019427">
    <property type="entry name" value="7TM_GPCR_serpentine_rcpt_Srw"/>
</dbReference>
<comment type="subcellular location">
    <subcellularLocation>
        <location evidence="1">Membrane</location>
    </subcellularLocation>
</comment>